<keyword evidence="8" id="KW-1185">Reference proteome</keyword>
<gene>
    <name evidence="7" type="ORF">Sango_0409100</name>
</gene>
<dbReference type="GO" id="GO:0016102">
    <property type="term" value="P:diterpenoid biosynthetic process"/>
    <property type="evidence" value="ECO:0007669"/>
    <property type="project" value="InterPro"/>
</dbReference>
<dbReference type="GO" id="GO:0000287">
    <property type="term" value="F:magnesium ion binding"/>
    <property type="evidence" value="ECO:0007669"/>
    <property type="project" value="InterPro"/>
</dbReference>
<dbReference type="FunFam" id="1.10.600.10:FF:000007">
    <property type="entry name" value="Isoprene synthase, chloroplastic"/>
    <property type="match status" value="1"/>
</dbReference>
<dbReference type="InterPro" id="IPR036965">
    <property type="entry name" value="Terpene_synth_N_sf"/>
</dbReference>
<dbReference type="AlphaFoldDB" id="A0AAE1XAF5"/>
<comment type="cofactor">
    <cofactor evidence="1">
        <name>Mg(2+)</name>
        <dbReference type="ChEBI" id="CHEBI:18420"/>
    </cofactor>
</comment>
<dbReference type="InterPro" id="IPR034741">
    <property type="entry name" value="Terpene_cyclase-like_1_C"/>
</dbReference>
<evidence type="ECO:0000259" key="5">
    <source>
        <dbReference type="Pfam" id="PF01397"/>
    </source>
</evidence>
<reference evidence="7" key="2">
    <citation type="journal article" date="2024" name="Plant">
        <title>Genomic evolution and insights into agronomic trait innovations of Sesamum species.</title>
        <authorList>
            <person name="Miao H."/>
            <person name="Wang L."/>
            <person name="Qu L."/>
            <person name="Liu H."/>
            <person name="Sun Y."/>
            <person name="Le M."/>
            <person name="Wang Q."/>
            <person name="Wei S."/>
            <person name="Zheng Y."/>
            <person name="Lin W."/>
            <person name="Duan Y."/>
            <person name="Cao H."/>
            <person name="Xiong S."/>
            <person name="Wang X."/>
            <person name="Wei L."/>
            <person name="Li C."/>
            <person name="Ma Q."/>
            <person name="Ju M."/>
            <person name="Zhao R."/>
            <person name="Li G."/>
            <person name="Mu C."/>
            <person name="Tian Q."/>
            <person name="Mei H."/>
            <person name="Zhang T."/>
            <person name="Gao T."/>
            <person name="Zhang H."/>
        </authorList>
    </citation>
    <scope>NUCLEOTIDE SEQUENCE</scope>
    <source>
        <strain evidence="7">K16</strain>
    </source>
</reference>
<dbReference type="Pfam" id="PF01397">
    <property type="entry name" value="Terpene_synth"/>
    <property type="match status" value="2"/>
</dbReference>
<proteinExistence type="predicted"/>
<dbReference type="CDD" id="cd00684">
    <property type="entry name" value="Terpene_cyclase_plant_C1"/>
    <property type="match status" value="2"/>
</dbReference>
<keyword evidence="3" id="KW-0460">Magnesium</keyword>
<dbReference type="PANTHER" id="PTHR31225:SF98">
    <property type="entry name" value="TERPENE SYNTHASE 9-RELATED"/>
    <property type="match status" value="1"/>
</dbReference>
<dbReference type="InterPro" id="IPR005630">
    <property type="entry name" value="Terpene_synthase_metal-bd"/>
</dbReference>
<organism evidence="7 8">
    <name type="scientific">Sesamum angolense</name>
    <dbReference type="NCBI Taxonomy" id="2727404"/>
    <lineage>
        <taxon>Eukaryota</taxon>
        <taxon>Viridiplantae</taxon>
        <taxon>Streptophyta</taxon>
        <taxon>Embryophyta</taxon>
        <taxon>Tracheophyta</taxon>
        <taxon>Spermatophyta</taxon>
        <taxon>Magnoliopsida</taxon>
        <taxon>eudicotyledons</taxon>
        <taxon>Gunneridae</taxon>
        <taxon>Pentapetalae</taxon>
        <taxon>asterids</taxon>
        <taxon>lamiids</taxon>
        <taxon>Lamiales</taxon>
        <taxon>Pedaliaceae</taxon>
        <taxon>Sesamum</taxon>
    </lineage>
</organism>
<evidence type="ECO:0000313" key="8">
    <source>
        <dbReference type="Proteomes" id="UP001289374"/>
    </source>
</evidence>
<evidence type="ECO:0000256" key="1">
    <source>
        <dbReference type="ARBA" id="ARBA00001946"/>
    </source>
</evidence>
<evidence type="ECO:0000313" key="7">
    <source>
        <dbReference type="EMBL" id="KAK4408281.1"/>
    </source>
</evidence>
<dbReference type="Proteomes" id="UP001289374">
    <property type="component" value="Unassembled WGS sequence"/>
</dbReference>
<reference evidence="7" key="1">
    <citation type="submission" date="2020-06" db="EMBL/GenBank/DDBJ databases">
        <authorList>
            <person name="Li T."/>
            <person name="Hu X."/>
            <person name="Zhang T."/>
            <person name="Song X."/>
            <person name="Zhang H."/>
            <person name="Dai N."/>
            <person name="Sheng W."/>
            <person name="Hou X."/>
            <person name="Wei L."/>
        </authorList>
    </citation>
    <scope>NUCLEOTIDE SEQUENCE</scope>
    <source>
        <strain evidence="7">K16</strain>
        <tissue evidence="7">Leaf</tissue>
    </source>
</reference>
<keyword evidence="2" id="KW-0479">Metal-binding</keyword>
<dbReference type="InterPro" id="IPR044814">
    <property type="entry name" value="Terpene_cyclase_plant_C1"/>
</dbReference>
<dbReference type="InterPro" id="IPR001906">
    <property type="entry name" value="Terpene_synth_N"/>
</dbReference>
<dbReference type="InterPro" id="IPR008949">
    <property type="entry name" value="Isoprenoid_synthase_dom_sf"/>
</dbReference>
<dbReference type="Pfam" id="PF03936">
    <property type="entry name" value="Terpene_synth_C"/>
    <property type="match status" value="2"/>
</dbReference>
<dbReference type="FunFam" id="1.50.10.130:FF:000001">
    <property type="entry name" value="Isoprene synthase, chloroplastic"/>
    <property type="match status" value="1"/>
</dbReference>
<dbReference type="SUPFAM" id="SSF48576">
    <property type="entry name" value="Terpenoid synthases"/>
    <property type="match status" value="2"/>
</dbReference>
<keyword evidence="4" id="KW-0456">Lyase</keyword>
<feature type="domain" description="Terpene synthase metal-binding" evidence="6">
    <location>
        <begin position="600"/>
        <end position="837"/>
    </location>
</feature>
<evidence type="ECO:0000256" key="3">
    <source>
        <dbReference type="ARBA" id="ARBA00022842"/>
    </source>
</evidence>
<feature type="domain" description="Terpene synthase metal-binding" evidence="6">
    <location>
        <begin position="217"/>
        <end position="330"/>
    </location>
</feature>
<dbReference type="InterPro" id="IPR008930">
    <property type="entry name" value="Terpenoid_cyclase/PrenylTrfase"/>
</dbReference>
<feature type="domain" description="Terpene synthase N-terminal" evidence="5">
    <location>
        <begin position="41"/>
        <end position="156"/>
    </location>
</feature>
<evidence type="ECO:0000256" key="2">
    <source>
        <dbReference type="ARBA" id="ARBA00022723"/>
    </source>
</evidence>
<accession>A0AAE1XAF5</accession>
<dbReference type="SFLD" id="SFLDS00005">
    <property type="entry name" value="Isoprenoid_Synthase_Type_I"/>
    <property type="match status" value="1"/>
</dbReference>
<dbReference type="SUPFAM" id="SSF48239">
    <property type="entry name" value="Terpenoid cyclases/Protein prenyltransferases"/>
    <property type="match status" value="2"/>
</dbReference>
<protein>
    <submittedName>
        <fullName evidence="7">(+)-epi-alpha-bisabolol synthase</fullName>
    </submittedName>
</protein>
<dbReference type="Gene3D" id="1.10.600.10">
    <property type="entry name" value="Farnesyl Diphosphate Synthase"/>
    <property type="match status" value="2"/>
</dbReference>
<name>A0AAE1XAF5_9LAMI</name>
<dbReference type="Gene3D" id="1.50.10.130">
    <property type="entry name" value="Terpene synthase, N-terminal domain"/>
    <property type="match status" value="2"/>
</dbReference>
<comment type="caution">
    <text evidence="7">The sequence shown here is derived from an EMBL/GenBank/DDBJ whole genome shotgun (WGS) entry which is preliminary data.</text>
</comment>
<sequence>MDATVRRSANYKPSIWNDEYIQSLHSVYGDRRFLERAEKLKGEITVLLENTDDPFDQIELADWNINNLHAAGLRFRLLRQHGYDISPEVFRSFMDQTGHFSTILCDDVEGLLSLYEASCLSMEGESILDSAKVFATHHLKQKLINKNLAEEIRHSLEVPYHCRMLRLETRRFINAYERRRDTNPLLLELAKLDFNIVQKMYQDELKELSRWHTNTNSRLAEKLSFARDRLVQCFLWTVGFTFEPCHRYCRIMLVKFAVLITIIDDIYDVYGTLDELELFTDAVDRWDINALKLLPDYMKICFFALYNTVNEMAYDVLRDQGFNTIPHSTNRVELFFPSLVSLCLVNTGLILSTLVQWAELCKKYMVEAQCSMKSEQGNSDLWRRFLERAEKLKGEVTVLLEKTDDPFDQIELVDVLQRLGICYHFRDYVDEILKNVYVLVGGDQWKFENLHAAALRFRLLRQHGYDVSPEVFRSFMDQTGNFRTTLCDDVKGLLSLYEASYLSMEGESILDTAQVFATHHLNQQLKQSTNQNLAEEISHALEVPYHCRMLRLETRWFIDAYERRRDTNPLPLELAKLDFNIVQKMYQDELKELSRWHTNSRLTEKLSFARDRLVECFLWTVGFTFEPCHRYCRIMSVKFAVLITIIDDIYDVYGTLDELELFTDAVNRWDVSALKLLPDYMKICFLALYNTVNEMAYDVLRDQGFNIIPHSTNRWAELCKKYMVEAQWYYSGYKPSLKEFLGNGWVSSTGPLLLVHAYFSMTNPLKDKPLEGLQKHPEIIKWTSLVSRLADDLGTSSDELKRGDNPKSIQCYMHDTGCCEEDSRSFIKNLIGSTWKKINKDILMNHEYSKDFIKTSINFARISQCMYQYGDGHGIPDRESKARILSLVIEPIPLP</sequence>
<dbReference type="GO" id="GO:0010333">
    <property type="term" value="F:terpene synthase activity"/>
    <property type="evidence" value="ECO:0007669"/>
    <property type="project" value="InterPro"/>
</dbReference>
<evidence type="ECO:0000256" key="4">
    <source>
        <dbReference type="ARBA" id="ARBA00023239"/>
    </source>
</evidence>
<feature type="domain" description="Terpene synthase N-terminal" evidence="5">
    <location>
        <begin position="370"/>
        <end position="541"/>
    </location>
</feature>
<dbReference type="EMBL" id="JACGWL010000002">
    <property type="protein sequence ID" value="KAK4408281.1"/>
    <property type="molecule type" value="Genomic_DNA"/>
</dbReference>
<dbReference type="SFLD" id="SFLDG01019">
    <property type="entry name" value="Terpene_Cyclase_Like_1_C_Termi"/>
    <property type="match status" value="1"/>
</dbReference>
<dbReference type="PANTHER" id="PTHR31225">
    <property type="entry name" value="OS04G0344100 PROTEIN-RELATED"/>
    <property type="match status" value="1"/>
</dbReference>
<dbReference type="SFLD" id="SFLDG01014">
    <property type="entry name" value="Terpene_Cyclase_Like_1_N-term"/>
    <property type="match status" value="2"/>
</dbReference>
<dbReference type="InterPro" id="IPR050148">
    <property type="entry name" value="Terpene_synthase-like"/>
</dbReference>
<evidence type="ECO:0000259" key="6">
    <source>
        <dbReference type="Pfam" id="PF03936"/>
    </source>
</evidence>